<dbReference type="GO" id="GO:0005737">
    <property type="term" value="C:cytoplasm"/>
    <property type="evidence" value="ECO:0007669"/>
    <property type="project" value="TreeGrafter"/>
</dbReference>
<evidence type="ECO:0000256" key="1">
    <source>
        <dbReference type="ARBA" id="ARBA00022598"/>
    </source>
</evidence>
<evidence type="ECO:0000259" key="2">
    <source>
        <dbReference type="PROSITE" id="PS51733"/>
    </source>
</evidence>
<protein>
    <submittedName>
        <fullName evidence="3">BirA family biotin operon repressor/biotin-[acetyl-CoA-carboxylase] ligase</fullName>
        <ecNumber evidence="3">6.3.4.15</ecNumber>
    </submittedName>
</protein>
<dbReference type="InterPro" id="IPR004408">
    <property type="entry name" value="Biotin_CoA_COase_ligase"/>
</dbReference>
<dbReference type="PANTHER" id="PTHR12835:SF5">
    <property type="entry name" value="BIOTIN--PROTEIN LIGASE"/>
    <property type="match status" value="1"/>
</dbReference>
<dbReference type="RefSeq" id="WP_183412674.1">
    <property type="nucleotide sequence ID" value="NZ_JACHYB010000001.1"/>
</dbReference>
<dbReference type="EMBL" id="JACHYB010000001">
    <property type="protein sequence ID" value="MBB3186838.1"/>
    <property type="molecule type" value="Genomic_DNA"/>
</dbReference>
<dbReference type="GO" id="GO:0004077">
    <property type="term" value="F:biotin--[biotin carboxyl-carrier protein] ligase activity"/>
    <property type="evidence" value="ECO:0007669"/>
    <property type="project" value="UniProtKB-EC"/>
</dbReference>
<dbReference type="Proteomes" id="UP000544222">
    <property type="component" value="Unassembled WGS sequence"/>
</dbReference>
<accession>A0A7W5DRC9</accession>
<dbReference type="PANTHER" id="PTHR12835">
    <property type="entry name" value="BIOTIN PROTEIN LIGASE"/>
    <property type="match status" value="1"/>
</dbReference>
<dbReference type="CDD" id="cd16442">
    <property type="entry name" value="BPL"/>
    <property type="match status" value="1"/>
</dbReference>
<dbReference type="InterPro" id="IPR004143">
    <property type="entry name" value="BPL_LPL_catalytic"/>
</dbReference>
<organism evidence="3 4">
    <name type="scientific">Microbacter margulisiae</name>
    <dbReference type="NCBI Taxonomy" id="1350067"/>
    <lineage>
        <taxon>Bacteria</taxon>
        <taxon>Pseudomonadati</taxon>
        <taxon>Bacteroidota</taxon>
        <taxon>Bacteroidia</taxon>
        <taxon>Bacteroidales</taxon>
        <taxon>Porphyromonadaceae</taxon>
        <taxon>Microbacter</taxon>
    </lineage>
</organism>
<evidence type="ECO:0000313" key="3">
    <source>
        <dbReference type="EMBL" id="MBB3186838.1"/>
    </source>
</evidence>
<gene>
    <name evidence="3" type="ORF">FHX64_001001</name>
</gene>
<dbReference type="AlphaFoldDB" id="A0A7W5DRC9"/>
<dbReference type="Gene3D" id="3.30.930.10">
    <property type="entry name" value="Bira Bifunctional Protein, Domain 2"/>
    <property type="match status" value="1"/>
</dbReference>
<reference evidence="3 4" key="1">
    <citation type="submission" date="2020-08" db="EMBL/GenBank/DDBJ databases">
        <title>Genomic Encyclopedia of Type Strains, Phase IV (KMG-IV): sequencing the most valuable type-strain genomes for metagenomic binning, comparative biology and taxonomic classification.</title>
        <authorList>
            <person name="Goeker M."/>
        </authorList>
    </citation>
    <scope>NUCLEOTIDE SEQUENCE [LARGE SCALE GENOMIC DNA]</scope>
    <source>
        <strain evidence="3 4">DSM 27471</strain>
    </source>
</reference>
<evidence type="ECO:0000313" key="4">
    <source>
        <dbReference type="Proteomes" id="UP000544222"/>
    </source>
</evidence>
<name>A0A7W5DRC9_9PORP</name>
<sequence>MATIIRLRETLSTNSYLKELILTQRDTLSEGMVVYADFQAKGRGQAGNFWESEDGENILASIYFSPNHIEPSRQFMLSQLISLALVNLLEEEISDVSIKWPNDIYWKEKKLAGILIENELMGNRIVHSVVGIGLNVNQIHFQSDAPNPVSLSMITGKQYDREPLLHRLIERLYTYYMRVLRDEIPNLDEEYQSHLFWKDGFHRFEQHDEIFSARIVNVQPNGQLVLQRQDGKLLKCAFKEVRFVL</sequence>
<proteinExistence type="predicted"/>
<keyword evidence="1 3" id="KW-0436">Ligase</keyword>
<dbReference type="SUPFAM" id="SSF55681">
    <property type="entry name" value="Class II aaRS and biotin synthetases"/>
    <property type="match status" value="1"/>
</dbReference>
<dbReference type="NCBIfam" id="TIGR00121">
    <property type="entry name" value="birA_ligase"/>
    <property type="match status" value="1"/>
</dbReference>
<dbReference type="InterPro" id="IPR045864">
    <property type="entry name" value="aa-tRNA-synth_II/BPL/LPL"/>
</dbReference>
<dbReference type="PROSITE" id="PS51733">
    <property type="entry name" value="BPL_LPL_CATALYTIC"/>
    <property type="match status" value="1"/>
</dbReference>
<dbReference type="EC" id="6.3.4.15" evidence="3"/>
<dbReference type="Pfam" id="PF03099">
    <property type="entry name" value="BPL_LplA_LipB"/>
    <property type="match status" value="1"/>
</dbReference>
<comment type="caution">
    <text evidence="3">The sequence shown here is derived from an EMBL/GenBank/DDBJ whole genome shotgun (WGS) entry which is preliminary data.</text>
</comment>
<feature type="domain" description="BPL/LPL catalytic" evidence="2">
    <location>
        <begin position="1"/>
        <end position="180"/>
    </location>
</feature>
<keyword evidence="4" id="KW-1185">Reference proteome</keyword>